<evidence type="ECO:0000259" key="7">
    <source>
        <dbReference type="PROSITE" id="PS50240"/>
    </source>
</evidence>
<evidence type="ECO:0000313" key="8">
    <source>
        <dbReference type="EMBL" id="CAK1545507.1"/>
    </source>
</evidence>
<feature type="signal peptide" evidence="6">
    <location>
        <begin position="1"/>
        <end position="16"/>
    </location>
</feature>
<keyword evidence="4" id="KW-0720">Serine protease</keyword>
<keyword evidence="3" id="KW-0378">Hydrolase</keyword>
<dbReference type="PROSITE" id="PS50240">
    <property type="entry name" value="TRYPSIN_DOM"/>
    <property type="match status" value="1"/>
</dbReference>
<dbReference type="InterPro" id="IPR001254">
    <property type="entry name" value="Trypsin_dom"/>
</dbReference>
<evidence type="ECO:0000256" key="3">
    <source>
        <dbReference type="ARBA" id="ARBA00022801"/>
    </source>
</evidence>
<dbReference type="EMBL" id="CAVLEF010000007">
    <property type="protein sequence ID" value="CAK1545507.1"/>
    <property type="molecule type" value="Genomic_DNA"/>
</dbReference>
<dbReference type="AlphaFoldDB" id="A0AAV1JAK5"/>
<gene>
    <name evidence="8" type="ORF">LNINA_LOCUS5152</name>
</gene>
<name>A0AAV1JAK5_9NEOP</name>
<evidence type="ECO:0000256" key="4">
    <source>
        <dbReference type="ARBA" id="ARBA00022825"/>
    </source>
</evidence>
<dbReference type="CDD" id="cd00190">
    <property type="entry name" value="Tryp_SPc"/>
    <property type="match status" value="1"/>
</dbReference>
<evidence type="ECO:0000313" key="9">
    <source>
        <dbReference type="Proteomes" id="UP001497472"/>
    </source>
</evidence>
<dbReference type="InterPro" id="IPR043504">
    <property type="entry name" value="Peptidase_S1_PA_chymotrypsin"/>
</dbReference>
<keyword evidence="9" id="KW-1185">Reference proteome</keyword>
<dbReference type="GO" id="GO:0004252">
    <property type="term" value="F:serine-type endopeptidase activity"/>
    <property type="evidence" value="ECO:0007669"/>
    <property type="project" value="InterPro"/>
</dbReference>
<dbReference type="SMART" id="SM00020">
    <property type="entry name" value="Tryp_SPc"/>
    <property type="match status" value="1"/>
</dbReference>
<feature type="domain" description="Peptidase S1" evidence="7">
    <location>
        <begin position="22"/>
        <end position="257"/>
    </location>
</feature>
<keyword evidence="6" id="KW-0732">Signal</keyword>
<protein>
    <recommendedName>
        <fullName evidence="7">Peptidase S1 domain-containing protein</fullName>
    </recommendedName>
</protein>
<dbReference type="Pfam" id="PF00089">
    <property type="entry name" value="Trypsin"/>
    <property type="match status" value="1"/>
</dbReference>
<dbReference type="PRINTS" id="PR00722">
    <property type="entry name" value="CHYMOTRYPSIN"/>
</dbReference>
<comment type="caution">
    <text evidence="8">The sequence shown here is derived from an EMBL/GenBank/DDBJ whole genome shotgun (WGS) entry which is preliminary data.</text>
</comment>
<dbReference type="PANTHER" id="PTHR24276:SF91">
    <property type="entry name" value="AT26814P-RELATED"/>
    <property type="match status" value="1"/>
</dbReference>
<dbReference type="SUPFAM" id="SSF50494">
    <property type="entry name" value="Trypsin-like serine proteases"/>
    <property type="match status" value="1"/>
</dbReference>
<evidence type="ECO:0000256" key="1">
    <source>
        <dbReference type="ARBA" id="ARBA00007664"/>
    </source>
</evidence>
<evidence type="ECO:0000256" key="6">
    <source>
        <dbReference type="SAM" id="SignalP"/>
    </source>
</evidence>
<dbReference type="InterPro" id="IPR009003">
    <property type="entry name" value="Peptidase_S1_PA"/>
</dbReference>
<sequence length="259" mass="27459">MKVLLVLSVILAGSYASPSSRIAGGSTTDIAYYPFSTSLLRLQDNSYRHQCGGTIISRNAILSAASCFITGTVADEPVSWRARIGSTFSNRLGLIHMIKRITTHPGYLQTTRVNDVAVLRATIDFTYGNTVQASYLAGGAYSLPGGTALQAIGWGSTSATGSVSAELRNTTIWVIEQETCANRYNALNFAVTDNMVCAGWAGVGIRGQCQGDTGSPLLHNNVVVGVFSWSEGCADPQYPGINTKVSSYARWIEATAVAA</sequence>
<keyword evidence="2" id="KW-0645">Protease</keyword>
<evidence type="ECO:0000256" key="2">
    <source>
        <dbReference type="ARBA" id="ARBA00022670"/>
    </source>
</evidence>
<reference evidence="8 9" key="1">
    <citation type="submission" date="2023-11" db="EMBL/GenBank/DDBJ databases">
        <authorList>
            <person name="Okamura Y."/>
        </authorList>
    </citation>
    <scope>NUCLEOTIDE SEQUENCE [LARGE SCALE GENOMIC DNA]</scope>
</reference>
<comment type="similarity">
    <text evidence="1">Belongs to the peptidase S1 family.</text>
</comment>
<organism evidence="8 9">
    <name type="scientific">Leptosia nina</name>
    <dbReference type="NCBI Taxonomy" id="320188"/>
    <lineage>
        <taxon>Eukaryota</taxon>
        <taxon>Metazoa</taxon>
        <taxon>Ecdysozoa</taxon>
        <taxon>Arthropoda</taxon>
        <taxon>Hexapoda</taxon>
        <taxon>Insecta</taxon>
        <taxon>Pterygota</taxon>
        <taxon>Neoptera</taxon>
        <taxon>Endopterygota</taxon>
        <taxon>Lepidoptera</taxon>
        <taxon>Glossata</taxon>
        <taxon>Ditrysia</taxon>
        <taxon>Papilionoidea</taxon>
        <taxon>Pieridae</taxon>
        <taxon>Pierinae</taxon>
        <taxon>Leptosia</taxon>
    </lineage>
</organism>
<dbReference type="GO" id="GO:0006508">
    <property type="term" value="P:proteolysis"/>
    <property type="evidence" value="ECO:0007669"/>
    <property type="project" value="UniProtKB-KW"/>
</dbReference>
<keyword evidence="5" id="KW-1015">Disulfide bond</keyword>
<proteinExistence type="inferred from homology"/>
<accession>A0AAV1JAK5</accession>
<evidence type="ECO:0000256" key="5">
    <source>
        <dbReference type="ARBA" id="ARBA00023157"/>
    </source>
</evidence>
<dbReference type="PANTHER" id="PTHR24276">
    <property type="entry name" value="POLYSERASE-RELATED"/>
    <property type="match status" value="1"/>
</dbReference>
<feature type="chain" id="PRO_5044021620" description="Peptidase S1 domain-containing protein" evidence="6">
    <location>
        <begin position="17"/>
        <end position="259"/>
    </location>
</feature>
<dbReference type="Gene3D" id="2.40.10.10">
    <property type="entry name" value="Trypsin-like serine proteases"/>
    <property type="match status" value="1"/>
</dbReference>
<dbReference type="InterPro" id="IPR001314">
    <property type="entry name" value="Peptidase_S1A"/>
</dbReference>
<dbReference type="Proteomes" id="UP001497472">
    <property type="component" value="Unassembled WGS sequence"/>
</dbReference>
<dbReference type="InterPro" id="IPR050430">
    <property type="entry name" value="Peptidase_S1"/>
</dbReference>